<dbReference type="EMBL" id="APHR01000077">
    <property type="protein sequence ID" value="EMR12026.1"/>
    <property type="molecule type" value="Genomic_DNA"/>
</dbReference>
<dbReference type="STRING" id="1286106.MPL1_12553"/>
<feature type="transmembrane region" description="Helical" evidence="5">
    <location>
        <begin position="119"/>
        <end position="139"/>
    </location>
</feature>
<reference evidence="6 7" key="1">
    <citation type="journal article" date="2013" name="Genome Announc.">
        <title>Draft Genome Sequence of Methylophaga lonarensis MPLT, a Haloalkaliphilic (Non-Methane-Utilizing) Methylotroph.</title>
        <authorList>
            <person name="Shetty S.A."/>
            <person name="Marathe N.P."/>
            <person name="Munot H."/>
            <person name="Antony C.P."/>
            <person name="Dhotre D.P."/>
            <person name="Murrell J.C."/>
            <person name="Shouche Y.S."/>
        </authorList>
    </citation>
    <scope>NUCLEOTIDE SEQUENCE [LARGE SCALE GENOMIC DNA]</scope>
    <source>
        <strain evidence="6 7">MPL</strain>
    </source>
</reference>
<evidence type="ECO:0008006" key="8">
    <source>
        <dbReference type="Google" id="ProtNLM"/>
    </source>
</evidence>
<name>M7NXU6_9GAMM</name>
<dbReference type="SUPFAM" id="SSF161084">
    <property type="entry name" value="MAPEG domain-like"/>
    <property type="match status" value="1"/>
</dbReference>
<dbReference type="eggNOG" id="COG3686">
    <property type="taxonomic scope" value="Bacteria"/>
</dbReference>
<dbReference type="InterPro" id="IPR023352">
    <property type="entry name" value="MAPEG-like_dom_sf"/>
</dbReference>
<comment type="subcellular location">
    <subcellularLocation>
        <location evidence="1">Membrane</location>
    </subcellularLocation>
</comment>
<dbReference type="GO" id="GO:0016020">
    <property type="term" value="C:membrane"/>
    <property type="evidence" value="ECO:0007669"/>
    <property type="project" value="UniProtKB-SubCell"/>
</dbReference>
<keyword evidence="3 5" id="KW-1133">Transmembrane helix</keyword>
<dbReference type="RefSeq" id="WP_009727451.1">
    <property type="nucleotide sequence ID" value="NZ_APHR01000077.1"/>
</dbReference>
<evidence type="ECO:0000313" key="6">
    <source>
        <dbReference type="EMBL" id="EMR12026.1"/>
    </source>
</evidence>
<evidence type="ECO:0000256" key="3">
    <source>
        <dbReference type="ARBA" id="ARBA00022989"/>
    </source>
</evidence>
<keyword evidence="4 5" id="KW-0472">Membrane</keyword>
<accession>M7NXU6</accession>
<proteinExistence type="predicted"/>
<dbReference type="Pfam" id="PF01124">
    <property type="entry name" value="MAPEG"/>
    <property type="match status" value="1"/>
</dbReference>
<dbReference type="AlphaFoldDB" id="M7NXU6"/>
<dbReference type="InterPro" id="IPR001129">
    <property type="entry name" value="Membr-assoc_MAPEG"/>
</dbReference>
<evidence type="ECO:0000256" key="1">
    <source>
        <dbReference type="ARBA" id="ARBA00004370"/>
    </source>
</evidence>
<evidence type="ECO:0000313" key="7">
    <source>
        <dbReference type="Proteomes" id="UP000012019"/>
    </source>
</evidence>
<protein>
    <recommendedName>
        <fullName evidence="8">MAPEG family protein</fullName>
    </recommendedName>
</protein>
<keyword evidence="7" id="KW-1185">Reference proteome</keyword>
<evidence type="ECO:0000256" key="2">
    <source>
        <dbReference type="ARBA" id="ARBA00022692"/>
    </source>
</evidence>
<organism evidence="6 7">
    <name type="scientific">Methylophaga lonarensis MPL</name>
    <dbReference type="NCBI Taxonomy" id="1286106"/>
    <lineage>
        <taxon>Bacteria</taxon>
        <taxon>Pseudomonadati</taxon>
        <taxon>Pseudomonadota</taxon>
        <taxon>Gammaproteobacteria</taxon>
        <taxon>Thiotrichales</taxon>
        <taxon>Piscirickettsiaceae</taxon>
        <taxon>Methylophaga</taxon>
    </lineage>
</organism>
<comment type="caution">
    <text evidence="6">The sequence shown here is derived from an EMBL/GenBank/DDBJ whole genome shotgun (WGS) entry which is preliminary data.</text>
</comment>
<dbReference type="Gene3D" id="1.20.120.550">
    <property type="entry name" value="Membrane associated eicosanoid/glutathione metabolism-like domain"/>
    <property type="match status" value="1"/>
</dbReference>
<evidence type="ECO:0000256" key="5">
    <source>
        <dbReference type="SAM" id="Phobius"/>
    </source>
</evidence>
<feature type="transmembrane region" description="Helical" evidence="5">
    <location>
        <begin position="6"/>
        <end position="26"/>
    </location>
</feature>
<evidence type="ECO:0000256" key="4">
    <source>
        <dbReference type="ARBA" id="ARBA00023136"/>
    </source>
</evidence>
<dbReference type="PATRIC" id="fig|1286106.3.peg.2507"/>
<dbReference type="Proteomes" id="UP000012019">
    <property type="component" value="Unassembled WGS sequence"/>
</dbReference>
<sequence>MSADPYLLAHTGIFVILMTLLVQWFIASKTKASQSGAIPGKLDPSLSHESFVFRAHRTFQNSLENLPLMLGTTFLALFISANALWTGIFIWLFAMARIGHMALYYAIATETNPSPRTWFFMLGLIANVGLLALCGVSFLP</sequence>
<keyword evidence="2 5" id="KW-0812">Transmembrane</keyword>
<gene>
    <name evidence="6" type="ORF">MPL1_12553</name>
</gene>